<sequence length="1231" mass="136017">MDQGPESKRPRLSAGSSWSAAPSHHGVSLPNPAAPPTSHHPTPPGQYQPPPHPFSRPSDPHPPPPPLPPAPQHYDGHRHHEPDHFPPIQEHRQPPPSPAHPPYSAYPPRDPMVKRDPAEDTLPQLRRPHSTGNVPEMPGTPHGHLPPQPHTEERRHMSFDAGPAPHPPPPAQMYRQHDPSYPPPTPGPQPQPYDYAMYNGPHDQMYPIQYSTTAKRKTQRASQVAQGQVRRDEALQELQGEEHRVQISRSCAKSTTPPLLTGLYNPLPPSRQDKISSEILEGIERLASAHRDFRGDVDKRLMRLERVLSYLRPGVEFDHELPTEDHFKHIKEPGSPADEKHRDEMYDSPEEVQPAAGSSAPSAGVPLTLDEAHRLLRLANTEDEMEIVPGPPVAPGEPAMPVHHTTLAGLLLTWPPIAKKVGRLLEIEGIKYPGEYPIRQEEQRGLLRVFGRGEGLEKSKVDKDTPADYGQIGASHADISDDMSDISSPSPGDVWGQTGGLSPPNSVDLKGGPLRSNGDLNFDHNEVWKYVKSFEDNIQNMHPLIPPKELQAMTRLFLETIPTSNTKIKTTAPPQARFVPMPDQHVETGNKRKRSPAAGADIPEPINTPQKPGKPFRSMDTALILCVLALGKICLHKHGKLPDVVAESEAPSHQSPVARNGHPASPSQGSPPGYQTHSQSSGLPSPRGDDRTSMSRRPSFQGPPPTPARGSHSMKRNLDVIPGLEYFAVATDIIGNHIGGKTLKHVWVSIFAGLYFGQLGRPLQSLEHIAMAGRTLQSLLRPHLDRFQRLNPTLEKVHSRRDNQLVFAFWSCLQLESDILAELQLPPSGILAYEDKMPYPNNQVAELYGFTPDVLESYSAQLFLRKRLNEIHKAFYDASNPKQDRGPMENNPTFASLQSSLEPPKWVPPHFRFTDDDPPATDILSARLRAKYWGARAILYRPFLRQILLFNHRMSESNGDPSKANNMIETMPGDYRHDVDVPHLRPDAPPSEVISDDMTRCATLAVKALIESTRSFHGLQEKRFIITNVFGTAHAQWGNLLILAAASDDPTVGPHINKAVLKELFARTIEFFELVSHPSSSMTQDMNILKGLERKLLEEWGPEVVAADHRGGGGGATTTGSSSSFSSDRTGGGPLPPPPPPPITPTSYPHQLPPVVADGARAQQHSPVQGQPPPQQFPRHPPPPPQQQHWQQPPPHPHAHGHPHPHLPPPPLPPQHLPPPYGDSRRPPDGR</sequence>
<feature type="compositionally biased region" description="Pro residues" evidence="1">
    <location>
        <begin position="180"/>
        <end position="191"/>
    </location>
</feature>
<dbReference type="PANTHER" id="PTHR47785:SF4">
    <property type="entry name" value="ZN(II)2CYS6 TRANSCRIPTION FACTOR (EUROFUNG)"/>
    <property type="match status" value="1"/>
</dbReference>
<evidence type="ECO:0000256" key="1">
    <source>
        <dbReference type="SAM" id="MobiDB-lite"/>
    </source>
</evidence>
<accession>A0A507BJW1</accession>
<feature type="region of interest" description="Disordered" evidence="1">
    <location>
        <begin position="575"/>
        <end position="615"/>
    </location>
</feature>
<dbReference type="STRING" id="1093900.A0A507BJW1"/>
<protein>
    <submittedName>
        <fullName evidence="2">Uncharacterized protein</fullName>
    </submittedName>
</protein>
<feature type="region of interest" description="Disordered" evidence="1">
    <location>
        <begin position="1106"/>
        <end position="1231"/>
    </location>
</feature>
<dbReference type="InterPro" id="IPR053181">
    <property type="entry name" value="EcdB-like_regulator"/>
</dbReference>
<dbReference type="Proteomes" id="UP000319257">
    <property type="component" value="Unassembled WGS sequence"/>
</dbReference>
<feature type="compositionally biased region" description="Low complexity" evidence="1">
    <location>
        <begin position="1118"/>
        <end position="1129"/>
    </location>
</feature>
<feature type="region of interest" description="Disordered" evidence="1">
    <location>
        <begin position="323"/>
        <end position="365"/>
    </location>
</feature>
<feature type="compositionally biased region" description="Basic and acidic residues" evidence="1">
    <location>
        <begin position="74"/>
        <end position="93"/>
    </location>
</feature>
<reference evidence="2 3" key="1">
    <citation type="submission" date="2019-06" db="EMBL/GenBank/DDBJ databases">
        <title>Draft genome sequence of the filamentous fungus Phialemoniopsis curvata isolated from diesel fuel.</title>
        <authorList>
            <person name="Varaljay V.A."/>
            <person name="Lyon W.J."/>
            <person name="Crouch A.L."/>
            <person name="Drake C.E."/>
            <person name="Hollomon J.M."/>
            <person name="Nadeau L.J."/>
            <person name="Nunn H.S."/>
            <person name="Stevenson B.S."/>
            <person name="Bojanowski C.L."/>
            <person name="Crookes-Goodson W.J."/>
        </authorList>
    </citation>
    <scope>NUCLEOTIDE SEQUENCE [LARGE SCALE GENOMIC DNA]</scope>
    <source>
        <strain evidence="2 3">D216</strain>
    </source>
</reference>
<dbReference type="InParanoid" id="A0A507BJW1"/>
<feature type="compositionally biased region" description="Polar residues" evidence="1">
    <location>
        <begin position="665"/>
        <end position="683"/>
    </location>
</feature>
<dbReference type="OrthoDB" id="5244761at2759"/>
<dbReference type="PANTHER" id="PTHR47785">
    <property type="entry name" value="ZN(II)2CYS6 TRANSCRIPTION FACTOR (EUROFUNG)-RELATED-RELATED"/>
    <property type="match status" value="1"/>
</dbReference>
<feature type="compositionally biased region" description="Low complexity" evidence="1">
    <location>
        <begin position="354"/>
        <end position="364"/>
    </location>
</feature>
<feature type="compositionally biased region" description="Pro residues" evidence="1">
    <location>
        <begin position="1170"/>
        <end position="1196"/>
    </location>
</feature>
<evidence type="ECO:0000313" key="3">
    <source>
        <dbReference type="Proteomes" id="UP000319257"/>
    </source>
</evidence>
<feature type="compositionally biased region" description="Pro residues" evidence="1">
    <location>
        <begin position="41"/>
        <end position="71"/>
    </location>
</feature>
<feature type="region of interest" description="Disordered" evidence="1">
    <location>
        <begin position="1"/>
        <end position="201"/>
    </location>
</feature>
<dbReference type="GeneID" id="41970949"/>
<feature type="region of interest" description="Disordered" evidence="1">
    <location>
        <begin position="645"/>
        <end position="714"/>
    </location>
</feature>
<dbReference type="CDD" id="cd12148">
    <property type="entry name" value="fungal_TF_MHR"/>
    <property type="match status" value="1"/>
</dbReference>
<evidence type="ECO:0000313" key="2">
    <source>
        <dbReference type="EMBL" id="TPX16940.1"/>
    </source>
</evidence>
<keyword evidence="3" id="KW-1185">Reference proteome</keyword>
<gene>
    <name evidence="2" type="ORF">E0L32_003502</name>
</gene>
<feature type="compositionally biased region" description="Pro residues" evidence="1">
    <location>
        <begin position="1134"/>
        <end position="1144"/>
    </location>
</feature>
<feature type="compositionally biased region" description="Basic and acidic residues" evidence="1">
    <location>
        <begin position="323"/>
        <end position="345"/>
    </location>
</feature>
<dbReference type="EMBL" id="SKBQ01000015">
    <property type="protein sequence ID" value="TPX16940.1"/>
    <property type="molecule type" value="Genomic_DNA"/>
</dbReference>
<feature type="compositionally biased region" description="Pro residues" evidence="1">
    <location>
        <begin position="94"/>
        <end position="110"/>
    </location>
</feature>
<comment type="caution">
    <text evidence="2">The sequence shown here is derived from an EMBL/GenBank/DDBJ whole genome shotgun (WGS) entry which is preliminary data.</text>
</comment>
<organism evidence="2 3">
    <name type="scientific">Thyridium curvatum</name>
    <dbReference type="NCBI Taxonomy" id="1093900"/>
    <lineage>
        <taxon>Eukaryota</taxon>
        <taxon>Fungi</taxon>
        <taxon>Dikarya</taxon>
        <taxon>Ascomycota</taxon>
        <taxon>Pezizomycotina</taxon>
        <taxon>Sordariomycetes</taxon>
        <taxon>Sordariomycetidae</taxon>
        <taxon>Thyridiales</taxon>
        <taxon>Thyridiaceae</taxon>
        <taxon>Thyridium</taxon>
    </lineage>
</organism>
<name>A0A507BJW1_9PEZI</name>
<feature type="compositionally biased region" description="Pro residues" evidence="1">
    <location>
        <begin position="1206"/>
        <end position="1221"/>
    </location>
</feature>
<proteinExistence type="predicted"/>
<dbReference type="AlphaFoldDB" id="A0A507BJW1"/>
<dbReference type="RefSeq" id="XP_030998651.1">
    <property type="nucleotide sequence ID" value="XM_031137810.1"/>
</dbReference>
<feature type="region of interest" description="Disordered" evidence="1">
    <location>
        <begin position="474"/>
        <end position="518"/>
    </location>
</feature>